<feature type="region of interest" description="Disordered" evidence="1">
    <location>
        <begin position="163"/>
        <end position="272"/>
    </location>
</feature>
<feature type="compositionally biased region" description="Basic and acidic residues" evidence="1">
    <location>
        <begin position="241"/>
        <end position="260"/>
    </location>
</feature>
<dbReference type="InterPro" id="IPR010719">
    <property type="entry name" value="MnmM_MeTrfase"/>
</dbReference>
<dbReference type="AlphaFoldDB" id="A0A179IPJ7"/>
<evidence type="ECO:0000256" key="1">
    <source>
        <dbReference type="SAM" id="MobiDB-lite"/>
    </source>
</evidence>
<dbReference type="STRING" id="1484.SA87_01220"/>
<name>A0A179IPJ7_HYDSH</name>
<gene>
    <name evidence="2" type="ORF">SA87_01220</name>
</gene>
<dbReference type="Proteomes" id="UP000243024">
    <property type="component" value="Unassembled WGS sequence"/>
</dbReference>
<dbReference type="SUPFAM" id="SSF53335">
    <property type="entry name" value="S-adenosyl-L-methionine-dependent methyltransferases"/>
    <property type="match status" value="1"/>
</dbReference>
<dbReference type="InterPro" id="IPR029063">
    <property type="entry name" value="SAM-dependent_MTases_sf"/>
</dbReference>
<evidence type="ECO:0000313" key="3">
    <source>
        <dbReference type="Proteomes" id="UP000243024"/>
    </source>
</evidence>
<keyword evidence="3" id="KW-1185">Reference proteome</keyword>
<dbReference type="EMBL" id="JXBB01000060">
    <property type="protein sequence ID" value="OAR03384.1"/>
    <property type="molecule type" value="Genomic_DNA"/>
</dbReference>
<dbReference type="Pfam" id="PF06962">
    <property type="entry name" value="rRNA_methylase"/>
    <property type="match status" value="1"/>
</dbReference>
<comment type="caution">
    <text evidence="2">The sequence shown here is derived from an EMBL/GenBank/DDBJ whole genome shotgun (WGS) entry which is preliminary data.</text>
</comment>
<protein>
    <recommendedName>
        <fullName evidence="4">SAM-dependent methyltransferase, MraW methylase family</fullName>
    </recommendedName>
</protein>
<reference evidence="2 3" key="1">
    <citation type="submission" date="2015-09" db="EMBL/GenBank/DDBJ databases">
        <title>Draft genome sequence of Hydrogenibacillus schlegelii DSM 2000.</title>
        <authorList>
            <person name="Hemp J."/>
        </authorList>
    </citation>
    <scope>NUCLEOTIDE SEQUENCE [LARGE SCALE GENOMIC DNA]</scope>
    <source>
        <strain evidence="2 3">MA 48</strain>
    </source>
</reference>
<proteinExistence type="predicted"/>
<sequence length="272" mass="29289">MTELAHRILDRALRPGDRAVDATAGSGRDTVFLAERVGPSGVVYAFDIQPEALERARRRLERRGLANVRWFMHDHAELPRFVPPGIAAAVFNLGFWPEGRPDLTTRTPTTLAAVKAALALLRPGGVLTVIAYPGHPEGAREAEALERFFAVLPHPAYHVYTFRRMNGPDRPGKDGTAPSPDSRGNGDPIAATGRLEGDGTVAASDRPETAGPTGSSERTARRSPILYAVQKSAVQKGGMHGADKHDTMGEENAGDLKTRTSETLNSGREGMR</sequence>
<dbReference type="Gene3D" id="3.40.50.150">
    <property type="entry name" value="Vaccinia Virus protein VP39"/>
    <property type="match status" value="1"/>
</dbReference>
<dbReference type="PANTHER" id="PTHR35276:SF1">
    <property type="entry name" value="TRNA (MNM(5)S(2)U34)-METHYLTRANSFERASE, CHLOROPLASTIC"/>
    <property type="match status" value="1"/>
</dbReference>
<organism evidence="2 3">
    <name type="scientific">Hydrogenibacillus schlegelii</name>
    <name type="common">Bacillus schlegelii</name>
    <dbReference type="NCBI Taxonomy" id="1484"/>
    <lineage>
        <taxon>Bacteria</taxon>
        <taxon>Bacillati</taxon>
        <taxon>Bacillota</taxon>
        <taxon>Bacilli</taxon>
        <taxon>Bacillales</taxon>
        <taxon>Bacillales Family X. Incertae Sedis</taxon>
        <taxon>Hydrogenibacillus</taxon>
    </lineage>
</organism>
<accession>A0A179IPJ7</accession>
<dbReference type="PANTHER" id="PTHR35276">
    <property type="entry name" value="S-ADENOSYL-L-METHIONINE-DEPENDENT METHYLTRANSFERASES SUPERFAMILY PROTEIN"/>
    <property type="match status" value="1"/>
</dbReference>
<evidence type="ECO:0008006" key="4">
    <source>
        <dbReference type="Google" id="ProtNLM"/>
    </source>
</evidence>
<evidence type="ECO:0000313" key="2">
    <source>
        <dbReference type="EMBL" id="OAR03384.1"/>
    </source>
</evidence>